<gene>
    <name evidence="3" type="ORF">BW47_05035</name>
</gene>
<keyword evidence="1" id="KW-0812">Transmembrane</keyword>
<dbReference type="InterPro" id="IPR000160">
    <property type="entry name" value="GGDEF_dom"/>
</dbReference>
<keyword evidence="1" id="KW-0472">Membrane</keyword>
<name>A0ABN4UUS6_9BACT</name>
<dbReference type="PROSITE" id="PS50887">
    <property type="entry name" value="GGDEF"/>
    <property type="match status" value="1"/>
</dbReference>
<dbReference type="Gene3D" id="3.30.450.40">
    <property type="match status" value="1"/>
</dbReference>
<feature type="transmembrane region" description="Helical" evidence="1">
    <location>
        <begin position="6"/>
        <end position="23"/>
    </location>
</feature>
<evidence type="ECO:0000256" key="1">
    <source>
        <dbReference type="SAM" id="Phobius"/>
    </source>
</evidence>
<feature type="transmembrane region" description="Helical" evidence="1">
    <location>
        <begin position="177"/>
        <end position="197"/>
    </location>
</feature>
<dbReference type="InterPro" id="IPR029016">
    <property type="entry name" value="GAF-like_dom_sf"/>
</dbReference>
<sequence length="541" mass="63425">MVINKNFYLVTFSILIGVFLLFLSGKFIFSISWFFVISYITAIFISRLMDLQLSKFTFSFDLLVTIPFLLFITPETVSVILPVIWFITSKKKKILRFSISFLMTSLGTFFYHLANVDYLKIPFFVLGALLANLFWMFIYSINTLKELVNPLVNSYLLIFIGSLIISNVYIFSEIKSFPFFMLIFTYILYLFVIVSYVKSYNIVLFEKIERTKLNRENENFMTLISLVYEDNVEDFDKRLEEILETSCKIAGFEAALMSLFDNENKKVVRIAKSGIPEDVFEKLKNSNVSIDSTMVYFSKRFENEGVYFIPENTISIEEDVSYVFENYLTFDYENSWEPLDLLLVPILNEQNQVVGYISFDKPLSGLRPSINELKLLKVLSWFIYQFLKKTPYARFWISKNLKYLSYPEFVRFCDSMIKNSEEVVLAILDIDNFDTINFEKGPEYAEMISKFVEKYFKERKDIFYYKISGENFIFLFPNSTKLKTLMYLGKFYESITEEFGITLSIGLTYDENKGSYFELLNRAREALKVAKKSGGGRIMSL</sequence>
<organism evidence="3 4">
    <name type="scientific">Thermosipho melanesiensis</name>
    <dbReference type="NCBI Taxonomy" id="46541"/>
    <lineage>
        <taxon>Bacteria</taxon>
        <taxon>Thermotogati</taxon>
        <taxon>Thermotogota</taxon>
        <taxon>Thermotogae</taxon>
        <taxon>Thermotogales</taxon>
        <taxon>Fervidobacteriaceae</taxon>
        <taxon>Thermosipho</taxon>
    </lineage>
</organism>
<dbReference type="Gene3D" id="3.30.70.270">
    <property type="match status" value="1"/>
</dbReference>
<reference evidence="3 4" key="1">
    <citation type="submission" date="2014-02" db="EMBL/GenBank/DDBJ databases">
        <title>Diversity of Thermotogales isolates from hydrothermal vents.</title>
        <authorList>
            <person name="Haverkamp T.H.A."/>
            <person name="Lossouarn J."/>
            <person name="Geslin C."/>
            <person name="Nesbo C.L."/>
        </authorList>
    </citation>
    <scope>NUCLEOTIDE SEQUENCE [LARGE SCALE GENOMIC DNA]</scope>
    <source>
        <strain evidence="3 4">431</strain>
    </source>
</reference>
<accession>A0ABN4UUS6</accession>
<dbReference type="InterPro" id="IPR043128">
    <property type="entry name" value="Rev_trsase/Diguanyl_cyclase"/>
</dbReference>
<feature type="domain" description="GGDEF" evidence="2">
    <location>
        <begin position="421"/>
        <end position="541"/>
    </location>
</feature>
<feature type="transmembrane region" description="Helical" evidence="1">
    <location>
        <begin position="94"/>
        <end position="113"/>
    </location>
</feature>
<keyword evidence="4" id="KW-1185">Reference proteome</keyword>
<feature type="transmembrane region" description="Helical" evidence="1">
    <location>
        <begin position="66"/>
        <end position="87"/>
    </location>
</feature>
<evidence type="ECO:0000259" key="2">
    <source>
        <dbReference type="PROSITE" id="PS50887"/>
    </source>
</evidence>
<feature type="transmembrane region" description="Helical" evidence="1">
    <location>
        <begin position="151"/>
        <end position="171"/>
    </location>
</feature>
<dbReference type="SUPFAM" id="SSF55781">
    <property type="entry name" value="GAF domain-like"/>
    <property type="match status" value="1"/>
</dbReference>
<evidence type="ECO:0000313" key="3">
    <source>
        <dbReference type="EMBL" id="APT73920.1"/>
    </source>
</evidence>
<dbReference type="RefSeq" id="WP_012057160.1">
    <property type="nucleotide sequence ID" value="NZ_CP007389.1"/>
</dbReference>
<dbReference type="Proteomes" id="UP000185490">
    <property type="component" value="Chromosome"/>
</dbReference>
<proteinExistence type="predicted"/>
<protein>
    <submittedName>
        <fullName evidence="3">Diguanylate cyclase</fullName>
    </submittedName>
</protein>
<dbReference type="SMART" id="SM00267">
    <property type="entry name" value="GGDEF"/>
    <property type="match status" value="1"/>
</dbReference>
<evidence type="ECO:0000313" key="4">
    <source>
        <dbReference type="Proteomes" id="UP000185490"/>
    </source>
</evidence>
<dbReference type="InterPro" id="IPR029787">
    <property type="entry name" value="Nucleotide_cyclase"/>
</dbReference>
<dbReference type="SUPFAM" id="SSF55073">
    <property type="entry name" value="Nucleotide cyclase"/>
    <property type="match status" value="1"/>
</dbReference>
<feature type="transmembrane region" description="Helical" evidence="1">
    <location>
        <begin position="119"/>
        <end position="139"/>
    </location>
</feature>
<keyword evidence="1" id="KW-1133">Transmembrane helix</keyword>
<dbReference type="EMBL" id="CP007389">
    <property type="protein sequence ID" value="APT73920.1"/>
    <property type="molecule type" value="Genomic_DNA"/>
</dbReference>